<dbReference type="InterPro" id="IPR002725">
    <property type="entry name" value="YgjP-like_metallopeptidase"/>
</dbReference>
<dbReference type="InterPro" id="IPR053136">
    <property type="entry name" value="UTP_pyrophosphatase-like"/>
</dbReference>
<feature type="compositionally biased region" description="Basic residues" evidence="1">
    <location>
        <begin position="211"/>
        <end position="224"/>
    </location>
</feature>
<proteinExistence type="predicted"/>
<dbReference type="Pfam" id="PF01863">
    <property type="entry name" value="YgjP-like"/>
    <property type="match status" value="2"/>
</dbReference>
<dbReference type="EMBL" id="JACHGO010000001">
    <property type="protein sequence ID" value="MBB5141946.1"/>
    <property type="molecule type" value="Genomic_DNA"/>
</dbReference>
<dbReference type="PANTHER" id="PTHR30399">
    <property type="entry name" value="UNCHARACTERIZED PROTEIN YGJP"/>
    <property type="match status" value="1"/>
</dbReference>
<protein>
    <recommendedName>
        <fullName evidence="2">YgjP-like metallopeptidase domain-containing protein</fullName>
    </recommendedName>
</protein>
<keyword evidence="4" id="KW-1185">Reference proteome</keyword>
<feature type="region of interest" description="Disordered" evidence="1">
    <location>
        <begin position="205"/>
        <end position="242"/>
    </location>
</feature>
<dbReference type="CDD" id="cd07344">
    <property type="entry name" value="M48_yhfN_like"/>
    <property type="match status" value="1"/>
</dbReference>
<dbReference type="AlphaFoldDB" id="A0A7W8BYB8"/>
<dbReference type="RefSeq" id="WP_246387908.1">
    <property type="nucleotide sequence ID" value="NZ_JACHGO010000001.1"/>
</dbReference>
<dbReference type="Proteomes" id="UP000539075">
    <property type="component" value="Unassembled WGS sequence"/>
</dbReference>
<reference evidence="3 4" key="1">
    <citation type="submission" date="2020-08" db="EMBL/GenBank/DDBJ databases">
        <title>Genomic Encyclopedia of Type Strains, Phase IV (KMG-IV): sequencing the most valuable type-strain genomes for metagenomic binning, comparative biology and taxonomic classification.</title>
        <authorList>
            <person name="Goeker M."/>
        </authorList>
    </citation>
    <scope>NUCLEOTIDE SEQUENCE [LARGE SCALE GENOMIC DNA]</scope>
    <source>
        <strain evidence="3 4">DSM 11275</strain>
    </source>
</reference>
<feature type="domain" description="YgjP-like metallopeptidase" evidence="2">
    <location>
        <begin position="43"/>
        <end position="212"/>
    </location>
</feature>
<sequence>MSEKKAVSLRSHLKAQTLPVRVFMQLSDGTKLTATVRCSSRAKHTRISLDAHGRLTLTAPEGMSSALLEQSLPQFLPWLERAWKKYKALAPSEQLPHSIELPLAGLTLAVQPGGDLTTGKLAAARHHENRFSLLMRQGTQRLLLVQDSGYLRLFGPVDNTSLCAQALRQWCRHMAEAMLPAYLEDLARQGGFGLEKVSVRDQRSRWGSCARSRRTGNSKGKGKSRASAESGAVHHASSQTGSRAGRWAGNIMRLFSGKAEASAGERSSYETMQQNSNLAGQMTNQPVGRISLNWRAVLLPLPLLEHLCWHELCHLRHMDHSAAYRAELARYSPHWPEQEKALNNAWRTLPWWALPGQNAPTDDEQDNS</sequence>
<evidence type="ECO:0000313" key="4">
    <source>
        <dbReference type="Proteomes" id="UP000539075"/>
    </source>
</evidence>
<feature type="domain" description="YgjP-like metallopeptidase" evidence="2">
    <location>
        <begin position="286"/>
        <end position="344"/>
    </location>
</feature>
<accession>A0A7W8BYB8</accession>
<organism evidence="3 4">
    <name type="scientific">Desulfovibrio intestinalis</name>
    <dbReference type="NCBI Taxonomy" id="58621"/>
    <lineage>
        <taxon>Bacteria</taxon>
        <taxon>Pseudomonadati</taxon>
        <taxon>Thermodesulfobacteriota</taxon>
        <taxon>Desulfovibrionia</taxon>
        <taxon>Desulfovibrionales</taxon>
        <taxon>Desulfovibrionaceae</taxon>
        <taxon>Desulfovibrio</taxon>
    </lineage>
</organism>
<name>A0A7W8BYB8_9BACT</name>
<evidence type="ECO:0000313" key="3">
    <source>
        <dbReference type="EMBL" id="MBB5141946.1"/>
    </source>
</evidence>
<evidence type="ECO:0000256" key="1">
    <source>
        <dbReference type="SAM" id="MobiDB-lite"/>
    </source>
</evidence>
<evidence type="ECO:0000259" key="2">
    <source>
        <dbReference type="Pfam" id="PF01863"/>
    </source>
</evidence>
<dbReference type="PANTHER" id="PTHR30399:SF1">
    <property type="entry name" value="UTP PYROPHOSPHATASE"/>
    <property type="match status" value="1"/>
</dbReference>
<dbReference type="Gene3D" id="3.30.2010.10">
    <property type="entry name" value="Metalloproteases ('zincins'), catalytic domain"/>
    <property type="match status" value="1"/>
</dbReference>
<comment type="caution">
    <text evidence="3">The sequence shown here is derived from an EMBL/GenBank/DDBJ whole genome shotgun (WGS) entry which is preliminary data.</text>
</comment>
<gene>
    <name evidence="3" type="ORF">HNQ38_000009</name>
</gene>